<protein>
    <submittedName>
        <fullName evidence="5">Serine/threonine-protein kinase</fullName>
    </submittedName>
</protein>
<keyword evidence="5" id="KW-0418">Kinase</keyword>
<dbReference type="InterPro" id="IPR017441">
    <property type="entry name" value="Protein_kinase_ATP_BS"/>
</dbReference>
<dbReference type="AlphaFoldDB" id="A0A928ZV95"/>
<evidence type="ECO:0000259" key="4">
    <source>
        <dbReference type="PROSITE" id="PS50011"/>
    </source>
</evidence>
<dbReference type="GO" id="GO:0005524">
    <property type="term" value="F:ATP binding"/>
    <property type="evidence" value="ECO:0007669"/>
    <property type="project" value="UniProtKB-UniRule"/>
</dbReference>
<evidence type="ECO:0000256" key="1">
    <source>
        <dbReference type="ARBA" id="ARBA00022741"/>
    </source>
</evidence>
<dbReference type="PANTHER" id="PTHR24348">
    <property type="entry name" value="SERINE/THREONINE-PROTEIN KINASE UNC-51-RELATED"/>
    <property type="match status" value="1"/>
</dbReference>
<dbReference type="Proteomes" id="UP000615026">
    <property type="component" value="Unassembled WGS sequence"/>
</dbReference>
<dbReference type="Gene3D" id="1.10.510.10">
    <property type="entry name" value="Transferase(Phosphotransferase) domain 1"/>
    <property type="match status" value="1"/>
</dbReference>
<dbReference type="EMBL" id="JADEXP010000142">
    <property type="protein sequence ID" value="MBE9068110.1"/>
    <property type="molecule type" value="Genomic_DNA"/>
</dbReference>
<proteinExistence type="predicted"/>
<dbReference type="GO" id="GO:0005737">
    <property type="term" value="C:cytoplasm"/>
    <property type="evidence" value="ECO:0007669"/>
    <property type="project" value="TreeGrafter"/>
</dbReference>
<name>A0A928ZV95_LEPEC</name>
<feature type="non-terminal residue" evidence="5">
    <location>
        <position position="190"/>
    </location>
</feature>
<evidence type="ECO:0000313" key="6">
    <source>
        <dbReference type="Proteomes" id="UP000615026"/>
    </source>
</evidence>
<keyword evidence="2 3" id="KW-0067">ATP-binding</keyword>
<dbReference type="Pfam" id="PF00069">
    <property type="entry name" value="Pkinase"/>
    <property type="match status" value="1"/>
</dbReference>
<keyword evidence="5" id="KW-0808">Transferase</keyword>
<dbReference type="SMART" id="SM00220">
    <property type="entry name" value="S_TKc"/>
    <property type="match status" value="1"/>
</dbReference>
<evidence type="ECO:0000313" key="5">
    <source>
        <dbReference type="EMBL" id="MBE9068110.1"/>
    </source>
</evidence>
<dbReference type="PROSITE" id="PS50011">
    <property type="entry name" value="PROTEIN_KINASE_DOM"/>
    <property type="match status" value="1"/>
</dbReference>
<dbReference type="CDD" id="cd14014">
    <property type="entry name" value="STKc_PknB_like"/>
    <property type="match status" value="1"/>
</dbReference>
<keyword evidence="6" id="KW-1185">Reference proteome</keyword>
<comment type="caution">
    <text evidence="5">The sequence shown here is derived from an EMBL/GenBank/DDBJ whole genome shotgun (WGS) entry which is preliminary data.</text>
</comment>
<dbReference type="InterPro" id="IPR000719">
    <property type="entry name" value="Prot_kinase_dom"/>
</dbReference>
<keyword evidence="1 3" id="KW-0547">Nucleotide-binding</keyword>
<gene>
    <name evidence="5" type="ORF">IQ260_15770</name>
</gene>
<dbReference type="RefSeq" id="WP_193994061.1">
    <property type="nucleotide sequence ID" value="NZ_JADEXP010000142.1"/>
</dbReference>
<organism evidence="5 6">
    <name type="scientific">Leptolyngbya cf. ectocarpi LEGE 11479</name>
    <dbReference type="NCBI Taxonomy" id="1828722"/>
    <lineage>
        <taxon>Bacteria</taxon>
        <taxon>Bacillati</taxon>
        <taxon>Cyanobacteriota</taxon>
        <taxon>Cyanophyceae</taxon>
        <taxon>Leptolyngbyales</taxon>
        <taxon>Leptolyngbyaceae</taxon>
        <taxon>Leptolyngbya group</taxon>
        <taxon>Leptolyngbya</taxon>
    </lineage>
</organism>
<dbReference type="InterPro" id="IPR011009">
    <property type="entry name" value="Kinase-like_dom_sf"/>
</dbReference>
<evidence type="ECO:0000256" key="3">
    <source>
        <dbReference type="PROSITE-ProRule" id="PRU10141"/>
    </source>
</evidence>
<dbReference type="GO" id="GO:0004674">
    <property type="term" value="F:protein serine/threonine kinase activity"/>
    <property type="evidence" value="ECO:0007669"/>
    <property type="project" value="InterPro"/>
</dbReference>
<evidence type="ECO:0000256" key="2">
    <source>
        <dbReference type="ARBA" id="ARBA00022840"/>
    </source>
</evidence>
<dbReference type="SUPFAM" id="SSF56112">
    <property type="entry name" value="Protein kinase-like (PK-like)"/>
    <property type="match status" value="1"/>
</dbReference>
<feature type="binding site" evidence="3">
    <location>
        <position position="39"/>
    </location>
    <ligand>
        <name>ATP</name>
        <dbReference type="ChEBI" id="CHEBI:30616"/>
    </ligand>
</feature>
<dbReference type="PROSITE" id="PS00107">
    <property type="entry name" value="PROTEIN_KINASE_ATP"/>
    <property type="match status" value="1"/>
</dbReference>
<dbReference type="InterPro" id="IPR045269">
    <property type="entry name" value="Atg1-like"/>
</dbReference>
<accession>A0A928ZV95</accession>
<sequence>MNSRHQRSSYRLLGLVGNGQFGRVYCGVHRKTGQLVAIKYVHRHSLSTHAFLRELHCLLSLTHPNIVTCYALEHSDEGRRLVLEYCAGGTLRSHMLSSLSLADILNLVADVLCGLAHAHQQGIVHCDIKPENILLSYRDGRWRAKISDFGIAKLIQEQPHQKGSGQTGSPAYMAPERFYCQYSPAADVYA</sequence>
<feature type="domain" description="Protein kinase" evidence="4">
    <location>
        <begin position="10"/>
        <end position="190"/>
    </location>
</feature>
<reference evidence="5" key="1">
    <citation type="submission" date="2020-10" db="EMBL/GenBank/DDBJ databases">
        <authorList>
            <person name="Castelo-Branco R."/>
            <person name="Eusebio N."/>
            <person name="Adriana R."/>
            <person name="Vieira A."/>
            <person name="Brugerolle De Fraissinette N."/>
            <person name="Rezende De Castro R."/>
            <person name="Schneider M.P."/>
            <person name="Vasconcelos V."/>
            <person name="Leao P.N."/>
        </authorList>
    </citation>
    <scope>NUCLEOTIDE SEQUENCE</scope>
    <source>
        <strain evidence="5">LEGE 11479</strain>
    </source>
</reference>
<dbReference type="PROSITE" id="PS00108">
    <property type="entry name" value="PROTEIN_KINASE_ST"/>
    <property type="match status" value="1"/>
</dbReference>
<dbReference type="InterPro" id="IPR008271">
    <property type="entry name" value="Ser/Thr_kinase_AS"/>
</dbReference>